<feature type="non-terminal residue" evidence="2">
    <location>
        <position position="475"/>
    </location>
</feature>
<dbReference type="EMBL" id="CAUYUJ010001196">
    <property type="protein sequence ID" value="CAK0794707.1"/>
    <property type="molecule type" value="Genomic_DNA"/>
</dbReference>
<organism evidence="2 3">
    <name type="scientific">Prorocentrum cordatum</name>
    <dbReference type="NCBI Taxonomy" id="2364126"/>
    <lineage>
        <taxon>Eukaryota</taxon>
        <taxon>Sar</taxon>
        <taxon>Alveolata</taxon>
        <taxon>Dinophyceae</taxon>
        <taxon>Prorocentrales</taxon>
        <taxon>Prorocentraceae</taxon>
        <taxon>Prorocentrum</taxon>
    </lineage>
</organism>
<name>A0ABN9PNQ9_9DINO</name>
<dbReference type="InterPro" id="IPR037176">
    <property type="entry name" value="Osmotin/thaumatin-like_sf"/>
</dbReference>
<feature type="compositionally biased region" description="Basic residues" evidence="1">
    <location>
        <begin position="27"/>
        <end position="36"/>
    </location>
</feature>
<dbReference type="Proteomes" id="UP001189429">
    <property type="component" value="Unassembled WGS sequence"/>
</dbReference>
<feature type="region of interest" description="Disordered" evidence="1">
    <location>
        <begin position="1"/>
        <end position="69"/>
    </location>
</feature>
<sequence length="475" mass="51367">CPGPGGVRRAGGARRRRARGGDLPAVRLRRPPRGAGRRAGPEAGRRLRAGGRGAPQARPAAPRQSRAGPVFAGGRAGRLHAGVASRRGHFCPGPLLREAEQRTGHLLHAEEWALLADHEAVVPVLDHVFGEGNYVCAGAGGDFVIEGVEGYQDLHRDLNAPGSHDRPEPPVVTVNFTVGPLTWENGPMRIIPGTHRLPPGRFSPPPDREENEDWKLLTLSPLPAGCAIVRDNRTWHAGTPNLSARPRFLPNLEYAARWWCRGATSEHWRCEWLLAPRRLVAGSRLRRARRASAVRAAPAAQEARLGGRCRAEASFGVNGQPCDPSVPGGTAMQGCDYVDVSLVDGWTLPFKLQIDGGECKATSDGVDTKVESIDCSELLFEDCPKSEDLSAAGFTADLRAINPRTGKMAGCYSPCMLLQDEKWNNSRPHDFVSSDEHVAPYCCPTPPETPEACRAGPITGTRFIQTVHKKCPGVY</sequence>
<dbReference type="Gene3D" id="2.60.110.10">
    <property type="entry name" value="Thaumatin"/>
    <property type="match status" value="1"/>
</dbReference>
<evidence type="ECO:0000313" key="3">
    <source>
        <dbReference type="Proteomes" id="UP001189429"/>
    </source>
</evidence>
<keyword evidence="3" id="KW-1185">Reference proteome</keyword>
<dbReference type="Pfam" id="PF05721">
    <property type="entry name" value="PhyH"/>
    <property type="match status" value="1"/>
</dbReference>
<gene>
    <name evidence="2" type="ORF">PCOR1329_LOCUS4614</name>
</gene>
<feature type="non-terminal residue" evidence="2">
    <location>
        <position position="1"/>
    </location>
</feature>
<accession>A0ABN9PNQ9</accession>
<dbReference type="InterPro" id="IPR008775">
    <property type="entry name" value="Phytyl_CoA_dOase-like"/>
</dbReference>
<evidence type="ECO:0000313" key="2">
    <source>
        <dbReference type="EMBL" id="CAK0794707.1"/>
    </source>
</evidence>
<protein>
    <recommendedName>
        <fullName evidence="4">Phytanoyl-CoA dioxygenase family protein</fullName>
    </recommendedName>
</protein>
<reference evidence="2" key="1">
    <citation type="submission" date="2023-10" db="EMBL/GenBank/DDBJ databases">
        <authorList>
            <person name="Chen Y."/>
            <person name="Shah S."/>
            <person name="Dougan E. K."/>
            <person name="Thang M."/>
            <person name="Chan C."/>
        </authorList>
    </citation>
    <scope>NUCLEOTIDE SEQUENCE [LARGE SCALE GENOMIC DNA]</scope>
</reference>
<evidence type="ECO:0008006" key="4">
    <source>
        <dbReference type="Google" id="ProtNLM"/>
    </source>
</evidence>
<dbReference type="SUPFAM" id="SSF51197">
    <property type="entry name" value="Clavaminate synthase-like"/>
    <property type="match status" value="1"/>
</dbReference>
<dbReference type="Gene3D" id="2.60.120.620">
    <property type="entry name" value="q2cbj1_9rhob like domain"/>
    <property type="match status" value="1"/>
</dbReference>
<evidence type="ECO:0000256" key="1">
    <source>
        <dbReference type="SAM" id="MobiDB-lite"/>
    </source>
</evidence>
<dbReference type="SUPFAM" id="SSF49870">
    <property type="entry name" value="Osmotin, thaumatin-like protein"/>
    <property type="match status" value="2"/>
</dbReference>
<proteinExistence type="predicted"/>
<comment type="caution">
    <text evidence="2">The sequence shown here is derived from an EMBL/GenBank/DDBJ whole genome shotgun (WGS) entry which is preliminary data.</text>
</comment>
<feature type="compositionally biased region" description="Low complexity" evidence="1">
    <location>
        <begin position="54"/>
        <end position="69"/>
    </location>
</feature>